<sequence length="74" mass="8658">MEISYGDLILESLLSDFMEASAIKSPFERETEFLPIKTNLLIAKKRIKNLSQNLRIQTTAALYYKFLIRFWDGL</sequence>
<accession>A0A2P1QQ66</accession>
<evidence type="ECO:0000313" key="1">
    <source>
        <dbReference type="EMBL" id="AVQ11045.1"/>
    </source>
</evidence>
<protein>
    <submittedName>
        <fullName evidence="1">PF05638 family protein</fullName>
    </submittedName>
</protein>
<organism evidence="1 2">
    <name type="scientific">Leptospira santarosai</name>
    <dbReference type="NCBI Taxonomy" id="28183"/>
    <lineage>
        <taxon>Bacteria</taxon>
        <taxon>Pseudomonadati</taxon>
        <taxon>Spirochaetota</taxon>
        <taxon>Spirochaetia</taxon>
        <taxon>Leptospirales</taxon>
        <taxon>Leptospiraceae</taxon>
        <taxon>Leptospira</taxon>
    </lineage>
</organism>
<dbReference type="AlphaFoldDB" id="A0A2P1QQ66"/>
<gene>
    <name evidence="1" type="ORF">XB16_0703</name>
</gene>
<reference evidence="1 2" key="1">
    <citation type="journal article" date="2015" name="Genome Announc.">
        <title>Draft Genome Sequences of Leptospira santarosai Strains U160, U164, and U233, Isolated from Asymptomatic Cattle.</title>
        <authorList>
            <person name="Kremer F.S."/>
            <person name="Eslabao M.R."/>
            <person name="Provisor M."/>
            <person name="Woloski R.D."/>
            <person name="Ramires O.V."/>
            <person name="Moreno L.Z."/>
            <person name="Moreno A.M."/>
            <person name="Hamond C."/>
            <person name="Lilenbaum W."/>
            <person name="Dellagostin O.A."/>
        </authorList>
    </citation>
    <scope>NUCLEOTIDE SEQUENCE [LARGE SCALE GENOMIC DNA]</scope>
    <source>
        <strain evidence="1 2">U160</strain>
    </source>
</reference>
<dbReference type="EMBL" id="CP027843">
    <property type="protein sequence ID" value="AVQ11045.1"/>
    <property type="molecule type" value="Genomic_DNA"/>
</dbReference>
<evidence type="ECO:0000313" key="2">
    <source>
        <dbReference type="Proteomes" id="UP000033961"/>
    </source>
</evidence>
<proteinExistence type="predicted"/>
<name>A0A2P1QQ66_9LEPT</name>
<dbReference type="Proteomes" id="UP000033961">
    <property type="component" value="Chromosome I"/>
</dbReference>